<dbReference type="InterPro" id="IPR048254">
    <property type="entry name" value="CDP_ALCOHOL_P_TRANSF_CS"/>
</dbReference>
<reference evidence="5" key="1">
    <citation type="submission" date="2016-11" db="EMBL/GenBank/DDBJ databases">
        <authorList>
            <person name="Varghese N."/>
            <person name="Submissions S."/>
        </authorList>
    </citation>
    <scope>NUCLEOTIDE SEQUENCE [LARGE SCALE GENOMIC DNA]</scope>
    <source>
        <strain evidence="5">DSM 9756</strain>
    </source>
</reference>
<dbReference type="Gene3D" id="1.20.120.1760">
    <property type="match status" value="1"/>
</dbReference>
<evidence type="ECO:0000313" key="4">
    <source>
        <dbReference type="EMBL" id="SHF19818.1"/>
    </source>
</evidence>
<keyword evidence="1 2" id="KW-0808">Transferase</keyword>
<evidence type="ECO:0000256" key="1">
    <source>
        <dbReference type="ARBA" id="ARBA00022679"/>
    </source>
</evidence>
<dbReference type="AlphaFoldDB" id="A0A1M4ZP88"/>
<comment type="similarity">
    <text evidence="2">Belongs to the CDP-alcohol phosphatidyltransferase class-I family.</text>
</comment>
<keyword evidence="3" id="KW-0472">Membrane</keyword>
<accession>A0A1M4ZP88</accession>
<dbReference type="EMBL" id="FQVB01000012">
    <property type="protein sequence ID" value="SHF19818.1"/>
    <property type="molecule type" value="Genomic_DNA"/>
</dbReference>
<dbReference type="STRING" id="1121391.SAMN02745206_01525"/>
<sequence length="228" mass="24378">MFLPGNRCLMDPSSASWQTKPTDRFILKWIKVHLSARVTPHLAARQGLEPWMVTVTSAALGVLGGILFGLGWGFAAGWTAAAAQVLDGVDGQLARLRDCQSTGGAFWDSVLDRYADGAMVIGMTVYLARPPVSLPTTVLLFLGAAALIGSNLISYTTARAATLRLSMGPPTLASKGTRTSVMILSAWASLLWPPAPLLALVYLAVHTNAVVWLRLRRAREASQPLDVP</sequence>
<feature type="transmembrane region" description="Helical" evidence="3">
    <location>
        <begin position="132"/>
        <end position="155"/>
    </location>
</feature>
<dbReference type="PROSITE" id="PS00379">
    <property type="entry name" value="CDP_ALCOHOL_P_TRANSF"/>
    <property type="match status" value="1"/>
</dbReference>
<dbReference type="GO" id="GO:0016020">
    <property type="term" value="C:membrane"/>
    <property type="evidence" value="ECO:0007669"/>
    <property type="project" value="InterPro"/>
</dbReference>
<evidence type="ECO:0000256" key="3">
    <source>
        <dbReference type="SAM" id="Phobius"/>
    </source>
</evidence>
<dbReference type="InterPro" id="IPR000462">
    <property type="entry name" value="CDP-OH_P_trans"/>
</dbReference>
<dbReference type="GO" id="GO:0016780">
    <property type="term" value="F:phosphotransferase activity, for other substituted phosphate groups"/>
    <property type="evidence" value="ECO:0007669"/>
    <property type="project" value="InterPro"/>
</dbReference>
<protein>
    <submittedName>
        <fullName evidence="4">CDP-L-myo-inositol myo-inositolphosphotransferase</fullName>
    </submittedName>
</protein>
<dbReference type="InterPro" id="IPR043130">
    <property type="entry name" value="CDP-OH_PTrfase_TM_dom"/>
</dbReference>
<keyword evidence="3" id="KW-0812">Transmembrane</keyword>
<keyword evidence="3" id="KW-1133">Transmembrane helix</keyword>
<keyword evidence="5" id="KW-1185">Reference proteome</keyword>
<feature type="transmembrane region" description="Helical" evidence="3">
    <location>
        <begin position="51"/>
        <end position="75"/>
    </location>
</feature>
<dbReference type="GO" id="GO:0008654">
    <property type="term" value="P:phospholipid biosynthetic process"/>
    <property type="evidence" value="ECO:0007669"/>
    <property type="project" value="InterPro"/>
</dbReference>
<name>A0A1M4ZP88_9BACT</name>
<gene>
    <name evidence="4" type="ORF">SAMN02745206_01525</name>
</gene>
<organism evidence="4 5">
    <name type="scientific">Desulfacinum infernum DSM 9756</name>
    <dbReference type="NCBI Taxonomy" id="1121391"/>
    <lineage>
        <taxon>Bacteria</taxon>
        <taxon>Pseudomonadati</taxon>
        <taxon>Thermodesulfobacteriota</taxon>
        <taxon>Syntrophobacteria</taxon>
        <taxon>Syntrophobacterales</taxon>
        <taxon>Syntrophobacteraceae</taxon>
        <taxon>Desulfacinum</taxon>
    </lineage>
</organism>
<dbReference type="Proteomes" id="UP000184076">
    <property type="component" value="Unassembled WGS sequence"/>
</dbReference>
<evidence type="ECO:0000256" key="2">
    <source>
        <dbReference type="RuleBase" id="RU003750"/>
    </source>
</evidence>
<proteinExistence type="inferred from homology"/>
<dbReference type="Pfam" id="PF01066">
    <property type="entry name" value="CDP-OH_P_transf"/>
    <property type="match status" value="1"/>
</dbReference>
<evidence type="ECO:0000313" key="5">
    <source>
        <dbReference type="Proteomes" id="UP000184076"/>
    </source>
</evidence>